<dbReference type="EMBL" id="JAMQKC010000001">
    <property type="protein sequence ID" value="MDC3415607.1"/>
    <property type="molecule type" value="Genomic_DNA"/>
</dbReference>
<dbReference type="InterPro" id="IPR005311">
    <property type="entry name" value="PBP_dimer"/>
</dbReference>
<dbReference type="Proteomes" id="UP001145069">
    <property type="component" value="Unassembled WGS sequence"/>
</dbReference>
<dbReference type="GO" id="GO:0071972">
    <property type="term" value="F:peptidoglycan L,D-transpeptidase activity"/>
    <property type="evidence" value="ECO:0007669"/>
    <property type="project" value="TreeGrafter"/>
</dbReference>
<accession>A0A9X3WAI2</accession>
<protein>
    <recommendedName>
        <fullName evidence="4">serine-type D-Ala-D-Ala carboxypeptidase</fullName>
        <ecNumber evidence="4">3.4.16.4</ecNumber>
    </recommendedName>
</protein>
<evidence type="ECO:0000259" key="7">
    <source>
        <dbReference type="Pfam" id="PF00905"/>
    </source>
</evidence>
<evidence type="ECO:0000256" key="6">
    <source>
        <dbReference type="ARBA" id="ARBA00034000"/>
    </source>
</evidence>
<dbReference type="InterPro" id="IPR036138">
    <property type="entry name" value="PBP_dimer_sf"/>
</dbReference>
<comment type="caution">
    <text evidence="9">The sequence shown here is derived from an EMBL/GenBank/DDBJ whole genome shotgun (WGS) entry which is preliminary data.</text>
</comment>
<evidence type="ECO:0000259" key="8">
    <source>
        <dbReference type="Pfam" id="PF03717"/>
    </source>
</evidence>
<sequence length="574" mass="64355">MKRSRILVCTTLLVLYFCFIIFKLADIQLFSPDAYGPEKVNLLKKSVEQRITEIELSSGRGVLLDRFNKPLGTSKVEDIVLFPFLATMDLPPTVSLMLNQLAPMWQQQLKTIKKPIFLSQLLDKQISEDMVEQVKNADIPGMIAVRRDGTKDPTIAEHLIGLVRDNPKEYDKRYGDVEKSDRSIGISGIQKAFDSFLQAKQQEKLMYSVDAIGNPLLGLDLRYVGSENDYYPLKLSTTIDSDIQQMIETTVDSYGMKKGGVVLLDVRTNELVSLLSRPKMDTEQPFATDTVRNQMLTAHFPGSVFKTVIAAAAIENDEATVNNTYDCDLNVYGDGASDRKLGELNFIESFAKSCNYTFATIGKKLVGENNTIIETYADKLGLLGPVGWVGNIFHLNNFKQFPEEENGKIWGDVYDRSVQRAIAQTAIGQKEVKVTPLAVANMISTIVNNGVKREIRVVDKILYNNGTVMKQFPDHYQKENQLEKETAVKLKKMLTEVVENGTGSYLKQLSVAGKSGTAQIGKENRYNHWFAGFFPVENPRYVMVVVDLDQTNDQAKTYPIYQAIVKQLTSEGSP</sequence>
<dbReference type="Gene3D" id="3.90.1310.10">
    <property type="entry name" value="Penicillin-binding protein 2a (Domain 2)"/>
    <property type="match status" value="1"/>
</dbReference>
<dbReference type="Gene3D" id="3.40.710.10">
    <property type="entry name" value="DD-peptidase/beta-lactamase superfamily"/>
    <property type="match status" value="1"/>
</dbReference>
<evidence type="ECO:0000256" key="4">
    <source>
        <dbReference type="ARBA" id="ARBA00012448"/>
    </source>
</evidence>
<proteinExistence type="inferred from homology"/>
<organism evidence="9 10">
    <name type="scientific">Aquibacillus salsiterrae</name>
    <dbReference type="NCBI Taxonomy" id="2950439"/>
    <lineage>
        <taxon>Bacteria</taxon>
        <taxon>Bacillati</taxon>
        <taxon>Bacillota</taxon>
        <taxon>Bacilli</taxon>
        <taxon>Bacillales</taxon>
        <taxon>Bacillaceae</taxon>
        <taxon>Aquibacillus</taxon>
    </lineage>
</organism>
<evidence type="ECO:0000256" key="2">
    <source>
        <dbReference type="ARBA" id="ARBA00004752"/>
    </source>
</evidence>
<keyword evidence="5" id="KW-0472">Membrane</keyword>
<keyword evidence="10" id="KW-1185">Reference proteome</keyword>
<dbReference type="Pfam" id="PF03717">
    <property type="entry name" value="PBP_dimer"/>
    <property type="match status" value="1"/>
</dbReference>
<comment type="pathway">
    <text evidence="2">Cell wall biogenesis; peptidoglycan biosynthesis.</text>
</comment>
<feature type="domain" description="Penicillin-binding protein transpeptidase" evidence="7">
    <location>
        <begin position="259"/>
        <end position="565"/>
    </location>
</feature>
<name>A0A9X3WAI2_9BACI</name>
<evidence type="ECO:0000313" key="10">
    <source>
        <dbReference type="Proteomes" id="UP001145069"/>
    </source>
</evidence>
<dbReference type="SUPFAM" id="SSF56519">
    <property type="entry name" value="Penicillin binding protein dimerisation domain"/>
    <property type="match status" value="1"/>
</dbReference>
<dbReference type="AlphaFoldDB" id="A0A9X3WAI2"/>
<dbReference type="GO" id="GO:0071555">
    <property type="term" value="P:cell wall organization"/>
    <property type="evidence" value="ECO:0007669"/>
    <property type="project" value="TreeGrafter"/>
</dbReference>
<dbReference type="InterPro" id="IPR012338">
    <property type="entry name" value="Beta-lactam/transpept-like"/>
</dbReference>
<comment type="subcellular location">
    <subcellularLocation>
        <location evidence="1">Membrane</location>
    </subcellularLocation>
</comment>
<comment type="similarity">
    <text evidence="3">Belongs to the transpeptidase family.</text>
</comment>
<dbReference type="InterPro" id="IPR001460">
    <property type="entry name" value="PCN-bd_Tpept"/>
</dbReference>
<dbReference type="EC" id="3.4.16.4" evidence="4"/>
<evidence type="ECO:0000256" key="3">
    <source>
        <dbReference type="ARBA" id="ARBA00007171"/>
    </source>
</evidence>
<dbReference type="InterPro" id="IPR050515">
    <property type="entry name" value="Beta-lactam/transpept"/>
</dbReference>
<dbReference type="GO" id="GO:0005886">
    <property type="term" value="C:plasma membrane"/>
    <property type="evidence" value="ECO:0007669"/>
    <property type="project" value="TreeGrafter"/>
</dbReference>
<evidence type="ECO:0000256" key="5">
    <source>
        <dbReference type="ARBA" id="ARBA00023136"/>
    </source>
</evidence>
<evidence type="ECO:0000256" key="1">
    <source>
        <dbReference type="ARBA" id="ARBA00004370"/>
    </source>
</evidence>
<gene>
    <name evidence="9" type="ORF">NC799_01610</name>
</gene>
<feature type="domain" description="Penicillin-binding protein dimerisation" evidence="8">
    <location>
        <begin position="58"/>
        <end position="216"/>
    </location>
</feature>
<dbReference type="RefSeq" id="WP_272444564.1">
    <property type="nucleotide sequence ID" value="NZ_JAMQKC010000001.1"/>
</dbReference>
<dbReference type="PANTHER" id="PTHR30627">
    <property type="entry name" value="PEPTIDOGLYCAN D,D-TRANSPEPTIDASE"/>
    <property type="match status" value="1"/>
</dbReference>
<dbReference type="GO" id="GO:0008658">
    <property type="term" value="F:penicillin binding"/>
    <property type="evidence" value="ECO:0007669"/>
    <property type="project" value="InterPro"/>
</dbReference>
<dbReference type="Pfam" id="PF00905">
    <property type="entry name" value="Transpeptidase"/>
    <property type="match status" value="1"/>
</dbReference>
<evidence type="ECO:0000313" key="9">
    <source>
        <dbReference type="EMBL" id="MDC3415607.1"/>
    </source>
</evidence>
<dbReference type="PANTHER" id="PTHR30627:SF24">
    <property type="entry name" value="PENICILLIN-BINDING PROTEIN 4B"/>
    <property type="match status" value="1"/>
</dbReference>
<dbReference type="SUPFAM" id="SSF56601">
    <property type="entry name" value="beta-lactamase/transpeptidase-like"/>
    <property type="match status" value="1"/>
</dbReference>
<reference evidence="9" key="1">
    <citation type="submission" date="2022-06" db="EMBL/GenBank/DDBJ databases">
        <title>Aquibacillus sp. a new bacterium isolated from soil saline samples.</title>
        <authorList>
            <person name="Galisteo C."/>
            <person name="De La Haba R."/>
            <person name="Sanchez-Porro C."/>
            <person name="Ventosa A."/>
        </authorList>
    </citation>
    <scope>NUCLEOTIDE SEQUENCE</scope>
    <source>
        <strain evidence="9">3ASR75-54</strain>
    </source>
</reference>
<comment type="catalytic activity">
    <reaction evidence="6">
        <text>Preferential cleavage: (Ac)2-L-Lys-D-Ala-|-D-Ala. Also transpeptidation of peptidyl-alanyl moieties that are N-acyl substituents of D-alanine.</text>
        <dbReference type="EC" id="3.4.16.4"/>
    </reaction>
</comment>
<dbReference type="GO" id="GO:0009002">
    <property type="term" value="F:serine-type D-Ala-D-Ala carboxypeptidase activity"/>
    <property type="evidence" value="ECO:0007669"/>
    <property type="project" value="UniProtKB-EC"/>
</dbReference>